<dbReference type="OrthoDB" id="24369at2157"/>
<feature type="domain" description="DUF83" evidence="14">
    <location>
        <begin position="57"/>
        <end position="210"/>
    </location>
</feature>
<dbReference type="KEGG" id="pyr:P186_0087"/>
<dbReference type="RefSeq" id="WP_014287386.1">
    <property type="nucleotide sequence ID" value="NC_016645.1"/>
</dbReference>
<dbReference type="BioCyc" id="PSP1104324:GJSN-86-MONOMER"/>
<evidence type="ECO:0000256" key="2">
    <source>
        <dbReference type="ARBA" id="ARBA00009189"/>
    </source>
</evidence>
<evidence type="ECO:0000256" key="4">
    <source>
        <dbReference type="ARBA" id="ARBA00020049"/>
    </source>
</evidence>
<dbReference type="STRING" id="1104324.P186_0087"/>
<comment type="cofactor">
    <cofactor evidence="13">
        <name>Mg(2+)</name>
        <dbReference type="ChEBI" id="CHEBI:18420"/>
    </cofactor>
    <cofactor evidence="13">
        <name>Mn(2+)</name>
        <dbReference type="ChEBI" id="CHEBI:29035"/>
    </cofactor>
    <text evidence="13">Mg(2+) or Mn(2+) required for ssDNA cleavage activity.</text>
</comment>
<dbReference type="InterPro" id="IPR013343">
    <property type="entry name" value="CRISPR-assoc_prot_Cas4"/>
</dbReference>
<dbReference type="InterPro" id="IPR051827">
    <property type="entry name" value="Cas4_exonuclease"/>
</dbReference>
<keyword evidence="10 13" id="KW-0411">Iron-sulfur</keyword>
<keyword evidence="11 13" id="KW-0051">Antiviral defense</keyword>
<keyword evidence="8 13" id="KW-0269">Exonuclease</keyword>
<dbReference type="PANTHER" id="PTHR36531:SF2">
    <property type="entry name" value="CRISPR-ASSOCIATED EXONUCLEASE CAS4"/>
    <property type="match status" value="1"/>
</dbReference>
<keyword evidence="5 13" id="KW-0540">Nuclease</keyword>
<evidence type="ECO:0000256" key="12">
    <source>
        <dbReference type="ARBA" id="ARBA00023211"/>
    </source>
</evidence>
<organism evidence="15 16">
    <name type="scientific">Pyrobaculum ferrireducens</name>
    <dbReference type="NCBI Taxonomy" id="1104324"/>
    <lineage>
        <taxon>Archaea</taxon>
        <taxon>Thermoproteota</taxon>
        <taxon>Thermoprotei</taxon>
        <taxon>Thermoproteales</taxon>
        <taxon>Thermoproteaceae</taxon>
        <taxon>Pyrobaculum</taxon>
    </lineage>
</organism>
<dbReference type="GO" id="GO:0004527">
    <property type="term" value="F:exonuclease activity"/>
    <property type="evidence" value="ECO:0007669"/>
    <property type="project" value="UniProtKB-KW"/>
</dbReference>
<dbReference type="PANTHER" id="PTHR36531">
    <property type="entry name" value="CRISPR-ASSOCIATED EXONUCLEASE CAS4"/>
    <property type="match status" value="1"/>
</dbReference>
<keyword evidence="7 13" id="KW-0378">Hydrolase</keyword>
<dbReference type="InterPro" id="IPR022765">
    <property type="entry name" value="Dna2/Cas4_DUF83"/>
</dbReference>
<keyword evidence="9 13" id="KW-0408">Iron</keyword>
<dbReference type="Gene3D" id="3.90.320.10">
    <property type="match status" value="1"/>
</dbReference>
<comment type="function">
    <text evidence="13">CRISPR (clustered regularly interspaced short palindromic repeat) is an adaptive immune system that provides protection against mobile genetic elements (viruses, transposable elements and conjugative plasmids). CRISPR clusters contain sequences complementary to antecedent mobile elements and target invading nucleic acids. CRISPR clusters are transcribed and processed into CRISPR RNA (crRNA).</text>
</comment>
<dbReference type="eggNOG" id="arCOG00790">
    <property type="taxonomic scope" value="Archaea"/>
</dbReference>
<evidence type="ECO:0000259" key="14">
    <source>
        <dbReference type="Pfam" id="PF01930"/>
    </source>
</evidence>
<evidence type="ECO:0000256" key="1">
    <source>
        <dbReference type="ARBA" id="ARBA00001936"/>
    </source>
</evidence>
<keyword evidence="16" id="KW-1185">Reference proteome</keyword>
<dbReference type="GeneID" id="11595892"/>
<dbReference type="InterPro" id="IPR011604">
    <property type="entry name" value="PDDEXK-like_dom_sf"/>
</dbReference>
<dbReference type="GO" id="GO:0051536">
    <property type="term" value="F:iron-sulfur cluster binding"/>
    <property type="evidence" value="ECO:0007669"/>
    <property type="project" value="UniProtKB-KW"/>
</dbReference>
<accession>G7VDX3</accession>
<keyword evidence="6 13" id="KW-0479">Metal-binding</keyword>
<comment type="cofactor">
    <cofactor evidence="1">
        <name>Mn(2+)</name>
        <dbReference type="ChEBI" id="CHEBI:29035"/>
    </cofactor>
</comment>
<comment type="cofactor">
    <cofactor evidence="13">
        <name>iron-sulfur cluster</name>
        <dbReference type="ChEBI" id="CHEBI:30408"/>
    </cofactor>
</comment>
<dbReference type="GO" id="GO:0051607">
    <property type="term" value="P:defense response to virus"/>
    <property type="evidence" value="ECO:0007669"/>
    <property type="project" value="UniProtKB-KW"/>
</dbReference>
<dbReference type="SMR" id="G7VDX3"/>
<evidence type="ECO:0000256" key="7">
    <source>
        <dbReference type="ARBA" id="ARBA00022801"/>
    </source>
</evidence>
<evidence type="ECO:0000256" key="5">
    <source>
        <dbReference type="ARBA" id="ARBA00022722"/>
    </source>
</evidence>
<evidence type="ECO:0000256" key="13">
    <source>
        <dbReference type="RuleBase" id="RU365022"/>
    </source>
</evidence>
<evidence type="ECO:0000256" key="9">
    <source>
        <dbReference type="ARBA" id="ARBA00023004"/>
    </source>
</evidence>
<dbReference type="HOGENOM" id="CLU_1507438_0_0_2"/>
<reference evidence="15 16" key="1">
    <citation type="journal article" date="2012" name="J. Bacteriol.">
        <title>Complete genome sequence of strain 1860, a crenarchaeon of the genus pyrobaculum able to grow with various electron acceptors.</title>
        <authorList>
            <person name="Mardanov A.V."/>
            <person name="Gumerov V.M."/>
            <person name="Slobodkina G.B."/>
            <person name="Beletsky A.V."/>
            <person name="Bonch-Osmolovskaya E.A."/>
            <person name="Ravin N.V."/>
            <person name="Skryabin K.G."/>
        </authorList>
    </citation>
    <scope>NUCLEOTIDE SEQUENCE [LARGE SCALE GENOMIC DNA]</scope>
    <source>
        <strain evidence="15 16">1860</strain>
    </source>
</reference>
<comment type="similarity">
    <text evidence="2 13">Belongs to the CRISPR-associated exonuclease Cas4 family.</text>
</comment>
<gene>
    <name evidence="15" type="ORF">P186_0087</name>
</gene>
<evidence type="ECO:0000256" key="10">
    <source>
        <dbReference type="ARBA" id="ARBA00023014"/>
    </source>
</evidence>
<evidence type="ECO:0000256" key="11">
    <source>
        <dbReference type="ARBA" id="ARBA00023118"/>
    </source>
</evidence>
<dbReference type="EC" id="3.1.12.1" evidence="3 13"/>
<proteinExistence type="inferred from homology"/>
<evidence type="ECO:0000256" key="6">
    <source>
        <dbReference type="ARBA" id="ARBA00022723"/>
    </source>
</evidence>
<dbReference type="Pfam" id="PF01930">
    <property type="entry name" value="Cas_Cas4"/>
    <property type="match status" value="1"/>
</dbReference>
<sequence length="214" mass="25115">MELLLPKPICSLVNCDDLEKVDVDTALGELGKERPIFKLLPEVYAYRYDFRHISPSVINDFEFCPRFLWLQYKLGLKLFTRDSAVSIIRGKLLHERYERAVAAFDNVITEFKLEIGELVGVVDVVIKKGREYIPVEVKSGLASREAHKRQLQIYIYMLKSRHGYLVYRNRVERVERDDRALEVLRQIKSVLEMDKPPKVECRRCPFKPLCRNIT</sequence>
<protein>
    <recommendedName>
        <fullName evidence="4 13">CRISPR-associated exonuclease Cas4</fullName>
        <ecNumber evidence="3 13">3.1.12.1</ecNumber>
    </recommendedName>
</protein>
<dbReference type="AlphaFoldDB" id="G7VDX3"/>
<dbReference type="Proteomes" id="UP000005867">
    <property type="component" value="Chromosome"/>
</dbReference>
<name>G7VDX3_9CREN</name>
<keyword evidence="12 13" id="KW-0464">Manganese</keyword>
<evidence type="ECO:0000256" key="8">
    <source>
        <dbReference type="ARBA" id="ARBA00022839"/>
    </source>
</evidence>
<evidence type="ECO:0000313" key="16">
    <source>
        <dbReference type="Proteomes" id="UP000005867"/>
    </source>
</evidence>
<evidence type="ECO:0000256" key="3">
    <source>
        <dbReference type="ARBA" id="ARBA00012768"/>
    </source>
</evidence>
<dbReference type="EMBL" id="CP003098">
    <property type="protein sequence ID" value="AET31555.1"/>
    <property type="molecule type" value="Genomic_DNA"/>
</dbReference>
<dbReference type="NCBIfam" id="TIGR00372">
    <property type="entry name" value="cas4"/>
    <property type="match status" value="1"/>
</dbReference>
<dbReference type="GO" id="GO:0046872">
    <property type="term" value="F:metal ion binding"/>
    <property type="evidence" value="ECO:0007669"/>
    <property type="project" value="UniProtKB-KW"/>
</dbReference>
<evidence type="ECO:0000313" key="15">
    <source>
        <dbReference type="EMBL" id="AET31555.1"/>
    </source>
</evidence>